<dbReference type="Proteomes" id="UP000234849">
    <property type="component" value="Unassembled WGS sequence"/>
</dbReference>
<organism evidence="1 2">
    <name type="scientific">Mediterraneibacter gnavus</name>
    <name type="common">Ruminococcus gnavus</name>
    <dbReference type="NCBI Taxonomy" id="33038"/>
    <lineage>
        <taxon>Bacteria</taxon>
        <taxon>Bacillati</taxon>
        <taxon>Bacillota</taxon>
        <taxon>Clostridia</taxon>
        <taxon>Lachnospirales</taxon>
        <taxon>Lachnospiraceae</taxon>
        <taxon>Mediterraneibacter</taxon>
    </lineage>
</organism>
<accession>A0A2N5NLQ0</accession>
<dbReference type="Gene3D" id="3.20.80.10">
    <property type="entry name" value="Regulatory factor, effector binding domain"/>
    <property type="match status" value="1"/>
</dbReference>
<proteinExistence type="predicted"/>
<dbReference type="AlphaFoldDB" id="A0A2N5NLQ0"/>
<evidence type="ECO:0008006" key="3">
    <source>
        <dbReference type="Google" id="ProtNLM"/>
    </source>
</evidence>
<name>A0A2N5NLQ0_MEDGN</name>
<protein>
    <recommendedName>
        <fullName evidence="3">AraC family transcriptional regulator</fullName>
    </recommendedName>
</protein>
<reference evidence="1 2" key="1">
    <citation type="journal article" date="2017" name="Genome Med.">
        <title>A novel Ruminococcus gnavus clade enriched in inflammatory bowel disease patients.</title>
        <authorList>
            <person name="Hall A.B."/>
            <person name="Yassour M."/>
            <person name="Sauk J."/>
            <person name="Garner A."/>
            <person name="Jiang X."/>
            <person name="Arthur T."/>
            <person name="Lagoudas G.K."/>
            <person name="Vatanen T."/>
            <person name="Fornelos N."/>
            <person name="Wilson R."/>
            <person name="Bertha M."/>
            <person name="Cohen M."/>
            <person name="Garber J."/>
            <person name="Khalili H."/>
            <person name="Gevers D."/>
            <person name="Ananthakrishnan A.N."/>
            <person name="Kugathasan S."/>
            <person name="Lander E.S."/>
            <person name="Blainey P."/>
            <person name="Vlamakis H."/>
            <person name="Xavier R.J."/>
            <person name="Huttenhower C."/>
        </authorList>
    </citation>
    <scope>NUCLEOTIDE SEQUENCE [LARGE SCALE GENOMIC DNA]</scope>
    <source>
        <strain evidence="1 2">RJX1118</strain>
    </source>
</reference>
<sequence length="165" mass="18846">MSAYHGKIELVELPERPILLSSPIKGIYDEEDFATATEFSLHLKKIFGLYDNLGSRISLQNLYEENYQRYDSFFAYGKDPSAPYDAILPAGTYLRAFSFGNWDKLEDIYKSILRYADTHRLTLSGYAYEEGLNEMSIQGGDDYITMITIKILESQNKKSPRAGVI</sequence>
<comment type="caution">
    <text evidence="1">The sequence shown here is derived from an EMBL/GenBank/DDBJ whole genome shotgun (WGS) entry which is preliminary data.</text>
</comment>
<gene>
    <name evidence="1" type="ORF">CDL18_02400</name>
</gene>
<evidence type="ECO:0000313" key="1">
    <source>
        <dbReference type="EMBL" id="PLT57829.1"/>
    </source>
</evidence>
<dbReference type="SUPFAM" id="SSF55136">
    <property type="entry name" value="Probable bacterial effector-binding domain"/>
    <property type="match status" value="1"/>
</dbReference>
<dbReference type="InterPro" id="IPR011256">
    <property type="entry name" value="Reg_factor_effector_dom_sf"/>
</dbReference>
<dbReference type="EMBL" id="NIHM01000002">
    <property type="protein sequence ID" value="PLT57829.1"/>
    <property type="molecule type" value="Genomic_DNA"/>
</dbReference>
<evidence type="ECO:0000313" key="2">
    <source>
        <dbReference type="Proteomes" id="UP000234849"/>
    </source>
</evidence>
<dbReference type="RefSeq" id="WP_101879115.1">
    <property type="nucleotide sequence ID" value="NZ_NIHM01000002.1"/>
</dbReference>